<dbReference type="AlphaFoldDB" id="A0A392M917"/>
<feature type="non-terminal residue" evidence="3">
    <location>
        <position position="1"/>
    </location>
</feature>
<evidence type="ECO:0000256" key="1">
    <source>
        <dbReference type="SAM" id="Coils"/>
    </source>
</evidence>
<reference evidence="3 4" key="1">
    <citation type="journal article" date="2018" name="Front. Plant Sci.">
        <title>Red Clover (Trifolium pratense) and Zigzag Clover (T. medium) - A Picture of Genomic Similarities and Differences.</title>
        <authorList>
            <person name="Dluhosova J."/>
            <person name="Istvanek J."/>
            <person name="Nedelnik J."/>
            <person name="Repkova J."/>
        </authorList>
    </citation>
    <scope>NUCLEOTIDE SEQUENCE [LARGE SCALE GENOMIC DNA]</scope>
    <source>
        <strain evidence="4">cv. 10/8</strain>
        <tissue evidence="3">Leaf</tissue>
    </source>
</reference>
<proteinExistence type="predicted"/>
<protein>
    <submittedName>
        <fullName evidence="3">Polyprotein-like</fullName>
    </submittedName>
</protein>
<gene>
    <name evidence="3" type="ORF">A2U01_0004597</name>
</gene>
<feature type="region of interest" description="Disordered" evidence="2">
    <location>
        <begin position="153"/>
        <end position="220"/>
    </location>
</feature>
<keyword evidence="4" id="KW-1185">Reference proteome</keyword>
<accession>A0A392M917</accession>
<name>A0A392M917_9FABA</name>
<evidence type="ECO:0000256" key="2">
    <source>
        <dbReference type="SAM" id="MobiDB-lite"/>
    </source>
</evidence>
<dbReference type="Proteomes" id="UP000265520">
    <property type="component" value="Unassembled WGS sequence"/>
</dbReference>
<organism evidence="3 4">
    <name type="scientific">Trifolium medium</name>
    <dbReference type="NCBI Taxonomy" id="97028"/>
    <lineage>
        <taxon>Eukaryota</taxon>
        <taxon>Viridiplantae</taxon>
        <taxon>Streptophyta</taxon>
        <taxon>Embryophyta</taxon>
        <taxon>Tracheophyta</taxon>
        <taxon>Spermatophyta</taxon>
        <taxon>Magnoliopsida</taxon>
        <taxon>eudicotyledons</taxon>
        <taxon>Gunneridae</taxon>
        <taxon>Pentapetalae</taxon>
        <taxon>rosids</taxon>
        <taxon>fabids</taxon>
        <taxon>Fabales</taxon>
        <taxon>Fabaceae</taxon>
        <taxon>Papilionoideae</taxon>
        <taxon>50 kb inversion clade</taxon>
        <taxon>NPAAA clade</taxon>
        <taxon>Hologalegina</taxon>
        <taxon>IRL clade</taxon>
        <taxon>Trifolieae</taxon>
        <taxon>Trifolium</taxon>
    </lineage>
</organism>
<evidence type="ECO:0000313" key="4">
    <source>
        <dbReference type="Proteomes" id="UP000265520"/>
    </source>
</evidence>
<dbReference type="EMBL" id="LXQA010005725">
    <property type="protein sequence ID" value="MCH83771.1"/>
    <property type="molecule type" value="Genomic_DNA"/>
</dbReference>
<feature type="coiled-coil region" evidence="1">
    <location>
        <begin position="19"/>
        <end position="53"/>
    </location>
</feature>
<sequence length="220" mass="25321">AEDVLNWQSENMIAQNDSLQNLNGKLDKTTERIEETEENLKILSQKMQKYYKDLKTQISQLNQVLRTMPSEQLFGTTFNQKEREMRTLKKQVKELDDIIRASKETNEPQQKPIDNIFFNPPFFPTYFTRPERPPPFMLTSPFLASSAEYRTTAYKTRSTRATTSTSKDKGKAVNLNGSSTDSQDNPETPPTKYQKEKRDLQPPNQGYPSMAITSHRVSSG</sequence>
<comment type="caution">
    <text evidence="3">The sequence shown here is derived from an EMBL/GenBank/DDBJ whole genome shotgun (WGS) entry which is preliminary data.</text>
</comment>
<feature type="compositionally biased region" description="Polar residues" evidence="2">
    <location>
        <begin position="175"/>
        <end position="186"/>
    </location>
</feature>
<feature type="compositionally biased region" description="Low complexity" evidence="2">
    <location>
        <begin position="153"/>
        <end position="165"/>
    </location>
</feature>
<keyword evidence="1" id="KW-0175">Coiled coil</keyword>
<feature type="coiled-coil region" evidence="1">
    <location>
        <begin position="78"/>
        <end position="105"/>
    </location>
</feature>
<evidence type="ECO:0000313" key="3">
    <source>
        <dbReference type="EMBL" id="MCH83771.1"/>
    </source>
</evidence>
<feature type="compositionally biased region" description="Polar residues" evidence="2">
    <location>
        <begin position="202"/>
        <end position="220"/>
    </location>
</feature>